<dbReference type="InParanoid" id="A5E7Z8"/>
<dbReference type="PIRSF" id="PIRSF005715">
    <property type="entry name" value="VPS45_Sec1"/>
    <property type="match status" value="1"/>
</dbReference>
<dbReference type="Gene3D" id="1.25.40.60">
    <property type="match status" value="1"/>
</dbReference>
<dbReference type="OrthoDB" id="10251230at2759"/>
<dbReference type="Proteomes" id="UP000001996">
    <property type="component" value="Unassembled WGS sequence"/>
</dbReference>
<dbReference type="VEuPathDB" id="FungiDB:LELG_05737"/>
<comment type="similarity">
    <text evidence="1">Belongs to the STXBP/unc-18/SEC1 family.</text>
</comment>
<dbReference type="GO" id="GO:0000139">
    <property type="term" value="C:Golgi membrane"/>
    <property type="evidence" value="ECO:0007669"/>
    <property type="project" value="EnsemblFungi"/>
</dbReference>
<dbReference type="PANTHER" id="PTHR11679">
    <property type="entry name" value="VESICLE PROTEIN SORTING-ASSOCIATED"/>
    <property type="match status" value="1"/>
</dbReference>
<evidence type="ECO:0000256" key="1">
    <source>
        <dbReference type="ARBA" id="ARBA00009884"/>
    </source>
</evidence>
<dbReference type="EMBL" id="CH981534">
    <property type="protein sequence ID" value="EDK47556.1"/>
    <property type="molecule type" value="Genomic_DNA"/>
</dbReference>
<reference evidence="3 4" key="1">
    <citation type="journal article" date="2009" name="Nature">
        <title>Evolution of pathogenicity and sexual reproduction in eight Candida genomes.</title>
        <authorList>
            <person name="Butler G."/>
            <person name="Rasmussen M.D."/>
            <person name="Lin M.F."/>
            <person name="Santos M.A."/>
            <person name="Sakthikumar S."/>
            <person name="Munro C.A."/>
            <person name="Rheinbay E."/>
            <person name="Grabherr M."/>
            <person name="Forche A."/>
            <person name="Reedy J.L."/>
            <person name="Agrafioti I."/>
            <person name="Arnaud M.B."/>
            <person name="Bates S."/>
            <person name="Brown A.J."/>
            <person name="Brunke S."/>
            <person name="Costanzo M.C."/>
            <person name="Fitzpatrick D.A."/>
            <person name="de Groot P.W."/>
            <person name="Harris D."/>
            <person name="Hoyer L.L."/>
            <person name="Hube B."/>
            <person name="Klis F.M."/>
            <person name="Kodira C."/>
            <person name="Lennard N."/>
            <person name="Logue M.E."/>
            <person name="Martin R."/>
            <person name="Neiman A.M."/>
            <person name="Nikolaou E."/>
            <person name="Quail M.A."/>
            <person name="Quinn J."/>
            <person name="Santos M.C."/>
            <person name="Schmitzberger F.F."/>
            <person name="Sherlock G."/>
            <person name="Shah P."/>
            <person name="Silverstein K.A."/>
            <person name="Skrzypek M.S."/>
            <person name="Soll D."/>
            <person name="Staggs R."/>
            <person name="Stansfield I."/>
            <person name="Stumpf M.P."/>
            <person name="Sudbery P.E."/>
            <person name="Srikantha T."/>
            <person name="Zeng Q."/>
            <person name="Berman J."/>
            <person name="Berriman M."/>
            <person name="Heitman J."/>
            <person name="Gow N.A."/>
            <person name="Lorenz M.C."/>
            <person name="Birren B.W."/>
            <person name="Kellis M."/>
            <person name="Cuomo C.A."/>
        </authorList>
    </citation>
    <scope>NUCLEOTIDE SEQUENCE [LARGE SCALE GENOMIC DNA]</scope>
    <source>
        <strain evidence="4">ATCC 11503 / BCRC 21390 / CBS 2605 / JCM 1781 / NBRC 1676 / NRRL YB-4239</strain>
    </source>
</reference>
<proteinExistence type="inferred from homology"/>
<dbReference type="Gene3D" id="3.90.830.10">
    <property type="entry name" value="Syntaxin Binding Protein 1, Chain A, domain 2"/>
    <property type="match status" value="1"/>
</dbReference>
<dbReference type="GO" id="GO:0005783">
    <property type="term" value="C:endoplasmic reticulum"/>
    <property type="evidence" value="ECO:0007669"/>
    <property type="project" value="EnsemblFungi"/>
</dbReference>
<dbReference type="KEGG" id="lel:PVL30_004490"/>
<evidence type="ECO:0000313" key="4">
    <source>
        <dbReference type="Proteomes" id="UP000001996"/>
    </source>
</evidence>
<dbReference type="GO" id="GO:0006888">
    <property type="term" value="P:endoplasmic reticulum to Golgi vesicle-mediated transport"/>
    <property type="evidence" value="ECO:0007669"/>
    <property type="project" value="EnsemblFungi"/>
</dbReference>
<dbReference type="InterPro" id="IPR027482">
    <property type="entry name" value="Sec1-like_dom2"/>
</dbReference>
<dbReference type="GO" id="GO:0006890">
    <property type="term" value="P:retrograde vesicle-mediated transport, Golgi to endoplasmic reticulum"/>
    <property type="evidence" value="ECO:0007669"/>
    <property type="project" value="EnsemblFungi"/>
</dbReference>
<dbReference type="GO" id="GO:0019905">
    <property type="term" value="F:syntaxin binding"/>
    <property type="evidence" value="ECO:0007669"/>
    <property type="project" value="EnsemblFungi"/>
</dbReference>
<organism evidence="3 4">
    <name type="scientific">Lodderomyces elongisporus (strain ATCC 11503 / CBS 2605 / JCM 1781 / NBRC 1676 / NRRL YB-4239)</name>
    <name type="common">Yeast</name>
    <name type="synonym">Saccharomyces elongisporus</name>
    <dbReference type="NCBI Taxonomy" id="379508"/>
    <lineage>
        <taxon>Eukaryota</taxon>
        <taxon>Fungi</taxon>
        <taxon>Dikarya</taxon>
        <taxon>Ascomycota</taxon>
        <taxon>Saccharomycotina</taxon>
        <taxon>Pichiomycetes</taxon>
        <taxon>Debaryomycetaceae</taxon>
        <taxon>Candida/Lodderomyces clade</taxon>
        <taxon>Lodderomyces</taxon>
    </lineage>
</organism>
<gene>
    <name evidence="3" type="ORF">LELG_05737</name>
</gene>
<dbReference type="GO" id="GO:0046578">
    <property type="term" value="P:regulation of Ras protein signal transduction"/>
    <property type="evidence" value="ECO:0007669"/>
    <property type="project" value="EnsemblFungi"/>
</dbReference>
<dbReference type="SUPFAM" id="SSF56815">
    <property type="entry name" value="Sec1/munc18-like (SM) proteins"/>
    <property type="match status" value="1"/>
</dbReference>
<evidence type="ECO:0008006" key="5">
    <source>
        <dbReference type="Google" id="ProtNLM"/>
    </source>
</evidence>
<keyword evidence="4" id="KW-1185">Reference proteome</keyword>
<dbReference type="STRING" id="379508.A5E7Z8"/>
<dbReference type="OMA" id="VNDLRAW"/>
<dbReference type="Gene3D" id="3.40.50.1910">
    <property type="match status" value="1"/>
</dbReference>
<feature type="coiled-coil region" evidence="2">
    <location>
        <begin position="322"/>
        <end position="374"/>
    </location>
</feature>
<dbReference type="GeneID" id="5230193"/>
<evidence type="ECO:0000313" key="3">
    <source>
        <dbReference type="EMBL" id="EDK47556.1"/>
    </source>
</evidence>
<protein>
    <recommendedName>
        <fullName evidence="5">Protein SLY1</fullName>
    </recommendedName>
</protein>
<dbReference type="Pfam" id="PF00995">
    <property type="entry name" value="Sec1"/>
    <property type="match status" value="1"/>
</dbReference>
<keyword evidence="2" id="KW-0175">Coiled coil</keyword>
<dbReference type="Gene3D" id="3.40.50.2060">
    <property type="match status" value="1"/>
</dbReference>
<dbReference type="AlphaFoldDB" id="A5E7Z8"/>
<sequence>MEVSRSLRDKQIDVLERMLHLNKEGSADLTLASKSEEIVWKVLVLDMASREILSSVLRVNDLLRCGITVHSLINSKRSKLSDVPVVYFVEPTKANVSLIINDLNEDRYENFYINFTSNINRELLEDFAKQVALLGKANRIKQVWDQYLDFIVTEPNLFSLNIPEIFTSFNTLGTSEEVIHQLVGRISDGLLSLIITMDVIPIIRAQQNGPAEFVAQELDLKIREYLSNSKLLGVLDSNGSSSLAQRPVIILLDRNFDLASMFAHSWIYQCMVSDVFHLKRNTIKLTKHGKNEGETVSVKNYDIDPRDFFWNKYSQLPFPDVVENADLELNAYKQDAKEITNKTGISSLEDIDPHANATANIQQAVEKLPELTARKATLDMHMDILSCLINELQEKNLDTYFEVEQNANKSDAKLLKEFLELLQKDSVQDSSLDKLRTFIILALVGDMSQDYIAKARTILKDKYPDLDMSALNYILKFKENTKLANLSSLNDLNNQQSYSNSSSASQLGSSALLSGLSSKLYGLTEGKISEGLSSIASRIKNFIPEKKSLPITNIVEAIMDPQNSSAQSVQLTDDYLYFDPKSRGGGHSKQPKRQSYQDSIVFVIGGGNYLEYQNLQERSQEAGKSPMNIIYGATNILSPTEFLKECENLGNQS</sequence>
<dbReference type="InterPro" id="IPR043154">
    <property type="entry name" value="Sec-1-like_dom1"/>
</dbReference>
<dbReference type="InterPro" id="IPR036045">
    <property type="entry name" value="Sec1-like_sf"/>
</dbReference>
<dbReference type="FunCoup" id="A5E7Z8">
    <property type="interactions" value="1171"/>
</dbReference>
<dbReference type="InterPro" id="IPR001619">
    <property type="entry name" value="Sec1-like"/>
</dbReference>
<dbReference type="eggNOG" id="KOG1301">
    <property type="taxonomic scope" value="Eukaryota"/>
</dbReference>
<dbReference type="InterPro" id="IPR043127">
    <property type="entry name" value="Sec-1-like_dom3a"/>
</dbReference>
<evidence type="ECO:0000256" key="2">
    <source>
        <dbReference type="SAM" id="Coils"/>
    </source>
</evidence>
<name>A5E7Z8_LODEL</name>
<dbReference type="GO" id="GO:0048280">
    <property type="term" value="P:vesicle fusion with Golgi apparatus"/>
    <property type="evidence" value="ECO:0007669"/>
    <property type="project" value="EnsemblFungi"/>
</dbReference>
<dbReference type="GO" id="GO:0035543">
    <property type="term" value="P:positive regulation of SNARE complex assembly"/>
    <property type="evidence" value="ECO:0007669"/>
    <property type="project" value="EnsemblFungi"/>
</dbReference>
<accession>A5E7Z8</accession>
<dbReference type="HOGENOM" id="CLU_016216_3_1_1"/>
<dbReference type="GO" id="GO:0030134">
    <property type="term" value="C:COPII-coated ER to Golgi transport vesicle"/>
    <property type="evidence" value="ECO:0007669"/>
    <property type="project" value="EnsemblFungi"/>
</dbReference>